<dbReference type="OrthoDB" id="2573163at2759"/>
<gene>
    <name evidence="6" type="ORF">VHUM_03013</name>
</gene>
<evidence type="ECO:0000256" key="5">
    <source>
        <dbReference type="SAM" id="MobiDB-lite"/>
    </source>
</evidence>
<organism evidence="6 7">
    <name type="scientific">Vanrija humicola</name>
    <name type="common">Yeast</name>
    <name type="synonym">Cryptococcus humicola</name>
    <dbReference type="NCBI Taxonomy" id="5417"/>
    <lineage>
        <taxon>Eukaryota</taxon>
        <taxon>Fungi</taxon>
        <taxon>Dikarya</taxon>
        <taxon>Basidiomycota</taxon>
        <taxon>Agaricomycotina</taxon>
        <taxon>Tremellomycetes</taxon>
        <taxon>Trichosporonales</taxon>
        <taxon>Trichosporonaceae</taxon>
        <taxon>Vanrija</taxon>
    </lineage>
</organism>
<dbReference type="Proteomes" id="UP000473826">
    <property type="component" value="Unassembled WGS sequence"/>
</dbReference>
<dbReference type="EMBL" id="QKWK01000007">
    <property type="protein sequence ID" value="TXT08885.1"/>
    <property type="molecule type" value="Genomic_DNA"/>
</dbReference>
<protein>
    <recommendedName>
        <fullName evidence="4">Kinase</fullName>
        <ecNumber evidence="4">2.7.-.-</ecNumber>
    </recommendedName>
</protein>
<evidence type="ECO:0000313" key="6">
    <source>
        <dbReference type="EMBL" id="TXT08885.1"/>
    </source>
</evidence>
<dbReference type="GO" id="GO:0046854">
    <property type="term" value="P:phosphatidylinositol phosphate biosynthetic process"/>
    <property type="evidence" value="ECO:0007669"/>
    <property type="project" value="TreeGrafter"/>
</dbReference>
<comment type="similarity">
    <text evidence="1 4">Belongs to the inositol phosphokinase (IPK) family.</text>
</comment>
<dbReference type="SUPFAM" id="SSF56104">
    <property type="entry name" value="SAICAR synthase-like"/>
    <property type="match status" value="1"/>
</dbReference>
<dbReference type="Gene3D" id="3.30.470.160">
    <property type="entry name" value="Inositol polyphosphate kinase"/>
    <property type="match status" value="1"/>
</dbReference>
<evidence type="ECO:0000256" key="1">
    <source>
        <dbReference type="ARBA" id="ARBA00007374"/>
    </source>
</evidence>
<feature type="compositionally biased region" description="Basic and acidic residues" evidence="5">
    <location>
        <begin position="1"/>
        <end position="25"/>
    </location>
</feature>
<dbReference type="GO" id="GO:0005737">
    <property type="term" value="C:cytoplasm"/>
    <property type="evidence" value="ECO:0007669"/>
    <property type="project" value="TreeGrafter"/>
</dbReference>
<feature type="region of interest" description="Disordered" evidence="5">
    <location>
        <begin position="1"/>
        <end position="133"/>
    </location>
</feature>
<dbReference type="InterPro" id="IPR005522">
    <property type="entry name" value="IPK"/>
</dbReference>
<dbReference type="GO" id="GO:0008440">
    <property type="term" value="F:inositol-1,4,5-trisphosphate 3-kinase activity"/>
    <property type="evidence" value="ECO:0007669"/>
    <property type="project" value="TreeGrafter"/>
</dbReference>
<evidence type="ECO:0000256" key="4">
    <source>
        <dbReference type="RuleBase" id="RU363090"/>
    </source>
</evidence>
<dbReference type="EC" id="2.7.-.-" evidence="4"/>
<evidence type="ECO:0000256" key="2">
    <source>
        <dbReference type="ARBA" id="ARBA00022679"/>
    </source>
</evidence>
<dbReference type="GO" id="GO:0000824">
    <property type="term" value="F:inositol-1,4,5,6-tetrakisphosphate 3-kinase activity"/>
    <property type="evidence" value="ECO:0007669"/>
    <property type="project" value="TreeGrafter"/>
</dbReference>
<comment type="caution">
    <text evidence="6">The sequence shown here is derived from an EMBL/GenBank/DDBJ whole genome shotgun (WGS) entry which is preliminary data.</text>
</comment>
<reference evidence="6 7" key="1">
    <citation type="journal article" date="2019" name="PLoS Genet.">
        <title>Convergent evolution of linked mating-type loci in basidiomycete fungi.</title>
        <authorList>
            <person name="Sun S."/>
            <person name="Coelho M.A."/>
            <person name="Heitman J."/>
            <person name="Nowrousian M."/>
        </authorList>
    </citation>
    <scope>NUCLEOTIDE SEQUENCE [LARGE SCALE GENOMIC DNA]</scope>
    <source>
        <strain evidence="6 7">CBS 4282</strain>
    </source>
</reference>
<accession>A0A7D8Z881</accession>
<sequence>MGLFKESRKPDRKPTGGDDPSRSFLDDVSEEDKVDPGRHTPLVSSPTKGESRSGRASRRSSGDVQRAQDAATTTTTETAEAHIVSSPRRSYARDEQHLAGSWDEDDSGWSSTSSSDGSDGDQFGGSETETEEEAMTVPLQPYGHAVGGHSSIYQFTRAAICKPLMSRENIFYEDVERLAPALLPYIPRYLGVMLELFIFMEDLTGRLKKPCVLDLKMGTRQYGYDATPLKQISQRKKCDATTSRTLGVRMCGMQVWNNATQEFTSKNKYRGRELKTADFPRVLGKFLSDGDEVLADHIPFLMQKMYNLAAILSTLNSFRFYGCSLLLIYDGDKEIQEHFAKHVHRAPHERSGSLFSVPRRRISMTGSRRSRSADVGGDDKQVPAPHHQHRKVRGEIVVRIVDFAHTTTGQDIMFPYPPGVKDPPNMGKGYLPLYDEATGLALARFPPVHFSEPDLGFIFGIRSVVGALKEIYAVAMEQRRARGLPVATLPEFDHADIFDKLFPPGFDMGYLST</sequence>
<dbReference type="AlphaFoldDB" id="A0A7D8Z881"/>
<proteinExistence type="inferred from homology"/>
<dbReference type="GO" id="GO:0005634">
    <property type="term" value="C:nucleus"/>
    <property type="evidence" value="ECO:0007669"/>
    <property type="project" value="TreeGrafter"/>
</dbReference>
<dbReference type="InterPro" id="IPR038286">
    <property type="entry name" value="IPK_sf"/>
</dbReference>
<dbReference type="PANTHER" id="PTHR12400">
    <property type="entry name" value="INOSITOL POLYPHOSPHATE KINASE"/>
    <property type="match status" value="1"/>
</dbReference>
<name>A0A7D8Z881_VANHU</name>
<evidence type="ECO:0000313" key="7">
    <source>
        <dbReference type="Proteomes" id="UP000473826"/>
    </source>
</evidence>
<feature type="compositionally biased region" description="Low complexity" evidence="5">
    <location>
        <begin position="108"/>
        <end position="126"/>
    </location>
</feature>
<dbReference type="GO" id="GO:0032958">
    <property type="term" value="P:inositol phosphate biosynthetic process"/>
    <property type="evidence" value="ECO:0007669"/>
    <property type="project" value="InterPro"/>
</dbReference>
<feature type="region of interest" description="Disordered" evidence="5">
    <location>
        <begin position="364"/>
        <end position="388"/>
    </location>
</feature>
<evidence type="ECO:0000256" key="3">
    <source>
        <dbReference type="ARBA" id="ARBA00022777"/>
    </source>
</evidence>
<dbReference type="Pfam" id="PF03770">
    <property type="entry name" value="IPK"/>
    <property type="match status" value="1"/>
</dbReference>
<keyword evidence="2 4" id="KW-0808">Transferase</keyword>
<keyword evidence="7" id="KW-1185">Reference proteome</keyword>
<dbReference type="PANTHER" id="PTHR12400:SF21">
    <property type="entry name" value="KINASE"/>
    <property type="match status" value="1"/>
</dbReference>
<keyword evidence="3 4" id="KW-0418">Kinase</keyword>